<accession>A0A6A4GWP6</accession>
<keyword evidence="3" id="KW-1185">Reference proteome</keyword>
<dbReference type="Proteomes" id="UP000799118">
    <property type="component" value="Unassembled WGS sequence"/>
</dbReference>
<sequence>MRPQTEVDDVRSQMASLQDSNEEMRATMNRMMVHVRRLEAQIEADMAEEGSDAPPPTYVST</sequence>
<evidence type="ECO:0000313" key="2">
    <source>
        <dbReference type="EMBL" id="KAE9390181.1"/>
    </source>
</evidence>
<dbReference type="EMBL" id="ML769667">
    <property type="protein sequence ID" value="KAE9390181.1"/>
    <property type="molecule type" value="Genomic_DNA"/>
</dbReference>
<feature type="coiled-coil region" evidence="1">
    <location>
        <begin position="7"/>
        <end position="41"/>
    </location>
</feature>
<name>A0A6A4GWP6_9AGAR</name>
<reference evidence="2" key="1">
    <citation type="journal article" date="2019" name="Environ. Microbiol.">
        <title>Fungal ecological strategies reflected in gene transcription - a case study of two litter decomposers.</title>
        <authorList>
            <person name="Barbi F."/>
            <person name="Kohler A."/>
            <person name="Barry K."/>
            <person name="Baskaran P."/>
            <person name="Daum C."/>
            <person name="Fauchery L."/>
            <person name="Ihrmark K."/>
            <person name="Kuo A."/>
            <person name="LaButti K."/>
            <person name="Lipzen A."/>
            <person name="Morin E."/>
            <person name="Grigoriev I.V."/>
            <person name="Henrissat B."/>
            <person name="Lindahl B."/>
            <person name="Martin F."/>
        </authorList>
    </citation>
    <scope>NUCLEOTIDE SEQUENCE</scope>
    <source>
        <strain evidence="2">JB14</strain>
    </source>
</reference>
<proteinExistence type="predicted"/>
<dbReference type="OrthoDB" id="2974291at2759"/>
<evidence type="ECO:0000256" key="1">
    <source>
        <dbReference type="SAM" id="Coils"/>
    </source>
</evidence>
<gene>
    <name evidence="2" type="ORF">BT96DRAFT_926061</name>
</gene>
<keyword evidence="1" id="KW-0175">Coiled coil</keyword>
<protein>
    <submittedName>
        <fullName evidence="2">Uncharacterized protein</fullName>
    </submittedName>
</protein>
<evidence type="ECO:0000313" key="3">
    <source>
        <dbReference type="Proteomes" id="UP000799118"/>
    </source>
</evidence>
<organism evidence="2 3">
    <name type="scientific">Gymnopus androsaceus JB14</name>
    <dbReference type="NCBI Taxonomy" id="1447944"/>
    <lineage>
        <taxon>Eukaryota</taxon>
        <taxon>Fungi</taxon>
        <taxon>Dikarya</taxon>
        <taxon>Basidiomycota</taxon>
        <taxon>Agaricomycotina</taxon>
        <taxon>Agaricomycetes</taxon>
        <taxon>Agaricomycetidae</taxon>
        <taxon>Agaricales</taxon>
        <taxon>Marasmiineae</taxon>
        <taxon>Omphalotaceae</taxon>
        <taxon>Gymnopus</taxon>
    </lineage>
</organism>
<dbReference type="AlphaFoldDB" id="A0A6A4GWP6"/>